<evidence type="ECO:0000313" key="5">
    <source>
        <dbReference type="Proteomes" id="UP000006764"/>
    </source>
</evidence>
<accession>A0A0B4XID2</accession>
<dbReference type="KEGG" id="apac:S7S_02095"/>
<evidence type="ECO:0000313" key="4">
    <source>
        <dbReference type="EMBL" id="AJD46841.1"/>
    </source>
</evidence>
<dbReference type="STRING" id="391936.S7S_02095"/>
<reference evidence="4 5" key="1">
    <citation type="journal article" date="2012" name="J. Bacteriol.">
        <title>Genome sequence of an alkane-degrading bacterium, Alcanivorax pacificus type strain W11-5, isolated from deep sea sediment.</title>
        <authorList>
            <person name="Lai Q."/>
            <person name="Shao Z."/>
        </authorList>
    </citation>
    <scope>NUCLEOTIDE SEQUENCE [LARGE SCALE GENOMIC DNA]</scope>
    <source>
        <strain evidence="4 5">W11-5</strain>
    </source>
</reference>
<comment type="similarity">
    <text evidence="3">Belongs to the Rsd/AlgQ family.</text>
</comment>
<evidence type="ECO:0000256" key="2">
    <source>
        <dbReference type="ARBA" id="ARBA00023163"/>
    </source>
</evidence>
<dbReference type="EMBL" id="CP004387">
    <property type="protein sequence ID" value="AJD46841.1"/>
    <property type="molecule type" value="Genomic_DNA"/>
</dbReference>
<name>A0A0B4XID2_9GAMM</name>
<evidence type="ECO:0000256" key="3">
    <source>
        <dbReference type="RuleBase" id="RU004409"/>
    </source>
</evidence>
<protein>
    <submittedName>
        <fullName evidence="4">Anti-RNA polymerase sigma 70 factor</fullName>
    </submittedName>
</protein>
<keyword evidence="1 3" id="KW-0805">Transcription regulation</keyword>
<organism evidence="4 5">
    <name type="scientific">Isoalcanivorax pacificus W11-5</name>
    <dbReference type="NCBI Taxonomy" id="391936"/>
    <lineage>
        <taxon>Bacteria</taxon>
        <taxon>Pseudomonadati</taxon>
        <taxon>Pseudomonadota</taxon>
        <taxon>Gammaproteobacteria</taxon>
        <taxon>Oceanospirillales</taxon>
        <taxon>Alcanivoracaceae</taxon>
        <taxon>Isoalcanivorax</taxon>
    </lineage>
</organism>
<dbReference type="OrthoDB" id="5567237at2"/>
<proteinExistence type="inferred from homology"/>
<sequence length="165" mass="19071">MARPSPATPTLPQWQRTETLVQTWLKERQQLLALLCALPDMNDANVEDNPALHTHIQSLCQTLMDYISAGYFEIYRELAVEARSLKRDNPGWLQEMLHRLEDSTDAALAFNEHYDQAARRQCSLTELPEKMASLLEKLEERFMLEDQLIISFHLQGSQPVRPVTH</sequence>
<dbReference type="Proteomes" id="UP000006764">
    <property type="component" value="Chromosome"/>
</dbReference>
<dbReference type="Gene3D" id="1.20.120.1370">
    <property type="entry name" value="Regulator of RNA polymerase sigma(70) subunit, domain 4"/>
    <property type="match status" value="1"/>
</dbReference>
<keyword evidence="5" id="KW-1185">Reference proteome</keyword>
<dbReference type="InterPro" id="IPR038309">
    <property type="entry name" value="Rsd/AlgQ_sf"/>
</dbReference>
<dbReference type="GO" id="GO:0006355">
    <property type="term" value="P:regulation of DNA-templated transcription"/>
    <property type="evidence" value="ECO:0007669"/>
    <property type="project" value="InterPro"/>
</dbReference>
<dbReference type="RefSeq" id="WP_008739458.1">
    <property type="nucleotide sequence ID" value="NZ_CP004387.1"/>
</dbReference>
<dbReference type="AlphaFoldDB" id="A0A0B4XID2"/>
<dbReference type="HOGENOM" id="CLU_142729_0_0_6"/>
<dbReference type="InterPro" id="IPR007448">
    <property type="entry name" value="Sigma70_reg_Rsd_AlgQ"/>
</dbReference>
<gene>
    <name evidence="4" type="ORF">S7S_02095</name>
</gene>
<keyword evidence="2 3" id="KW-0804">Transcription</keyword>
<dbReference type="Pfam" id="PF04353">
    <property type="entry name" value="Rsd_AlgQ"/>
    <property type="match status" value="1"/>
</dbReference>
<evidence type="ECO:0000256" key="1">
    <source>
        <dbReference type="ARBA" id="ARBA00023015"/>
    </source>
</evidence>